<feature type="transmembrane region" description="Helical" evidence="6">
    <location>
        <begin position="38"/>
        <end position="60"/>
    </location>
</feature>
<dbReference type="PANTHER" id="PTHR30482">
    <property type="entry name" value="HIGH-AFFINITY BRANCHED-CHAIN AMINO ACID TRANSPORT SYSTEM PERMEASE"/>
    <property type="match status" value="1"/>
</dbReference>
<feature type="transmembrane region" description="Helical" evidence="6">
    <location>
        <begin position="272"/>
        <end position="289"/>
    </location>
</feature>
<feature type="transmembrane region" description="Helical" evidence="6">
    <location>
        <begin position="330"/>
        <end position="349"/>
    </location>
</feature>
<evidence type="ECO:0000313" key="8">
    <source>
        <dbReference type="Proteomes" id="UP001168363"/>
    </source>
</evidence>
<dbReference type="EMBL" id="JAULSC010000005">
    <property type="protein sequence ID" value="MDO3395584.1"/>
    <property type="molecule type" value="Genomic_DNA"/>
</dbReference>
<evidence type="ECO:0000256" key="6">
    <source>
        <dbReference type="SAM" id="Phobius"/>
    </source>
</evidence>
<proteinExistence type="predicted"/>
<comment type="caution">
    <text evidence="7">The sequence shown here is derived from an EMBL/GenBank/DDBJ whole genome shotgun (WGS) entry which is preliminary data.</text>
</comment>
<gene>
    <name evidence="7" type="ORF">QWJ41_07650</name>
</gene>
<protein>
    <submittedName>
        <fullName evidence="7">Branched-chain amino acid ABC transporter permease</fullName>
    </submittedName>
</protein>
<feature type="transmembrane region" description="Helical" evidence="6">
    <location>
        <begin position="122"/>
        <end position="143"/>
    </location>
</feature>
<keyword evidence="5 6" id="KW-0472">Membrane</keyword>
<accession>A0ABT8TNQ2</accession>
<dbReference type="RefSeq" id="WP_302707001.1">
    <property type="nucleotide sequence ID" value="NZ_JAULSC010000005.1"/>
</dbReference>
<feature type="transmembrane region" description="Helical" evidence="6">
    <location>
        <begin position="150"/>
        <end position="174"/>
    </location>
</feature>
<comment type="subcellular location">
    <subcellularLocation>
        <location evidence="1">Cell membrane</location>
        <topology evidence="1">Multi-pass membrane protein</topology>
    </subcellularLocation>
</comment>
<dbReference type="PANTHER" id="PTHR30482:SF10">
    <property type="entry name" value="HIGH-AFFINITY BRANCHED-CHAIN AMINO ACID TRANSPORT PROTEIN BRAE"/>
    <property type="match status" value="1"/>
</dbReference>
<dbReference type="InterPro" id="IPR043428">
    <property type="entry name" value="LivM-like"/>
</dbReference>
<feature type="transmembrane region" description="Helical" evidence="6">
    <location>
        <begin position="296"/>
        <end position="314"/>
    </location>
</feature>
<feature type="transmembrane region" description="Helical" evidence="6">
    <location>
        <begin position="238"/>
        <end position="260"/>
    </location>
</feature>
<dbReference type="Pfam" id="PF02653">
    <property type="entry name" value="BPD_transp_2"/>
    <property type="match status" value="1"/>
</dbReference>
<dbReference type="CDD" id="cd06581">
    <property type="entry name" value="TM_PBP1_LivM_like"/>
    <property type="match status" value="1"/>
</dbReference>
<name>A0ABT8TNQ2_9ACTN</name>
<evidence type="ECO:0000256" key="4">
    <source>
        <dbReference type="ARBA" id="ARBA00022989"/>
    </source>
</evidence>
<dbReference type="InterPro" id="IPR001851">
    <property type="entry name" value="ABC_transp_permease"/>
</dbReference>
<evidence type="ECO:0000256" key="1">
    <source>
        <dbReference type="ARBA" id="ARBA00004651"/>
    </source>
</evidence>
<keyword evidence="4 6" id="KW-1133">Transmembrane helix</keyword>
<feature type="transmembrane region" description="Helical" evidence="6">
    <location>
        <begin position="98"/>
        <end position="116"/>
    </location>
</feature>
<evidence type="ECO:0000313" key="7">
    <source>
        <dbReference type="EMBL" id="MDO3395584.1"/>
    </source>
</evidence>
<keyword evidence="3 6" id="KW-0812">Transmembrane</keyword>
<reference evidence="7" key="1">
    <citation type="submission" date="2023-06" db="EMBL/GenBank/DDBJ databases">
        <title>Genome sequence of Nocardioides sp. SOB44.</title>
        <authorList>
            <person name="Zhang G."/>
        </authorList>
    </citation>
    <scope>NUCLEOTIDE SEQUENCE</scope>
    <source>
        <strain evidence="7">SOB44</strain>
    </source>
</reference>
<evidence type="ECO:0000256" key="3">
    <source>
        <dbReference type="ARBA" id="ARBA00022692"/>
    </source>
</evidence>
<sequence length="384" mass="40636">MSDATRVLPVVTDASAPPATPAATPVVEQPWRPSRGGWVARGVVWTLLGWVVLALPLNVLSPFEVGVTDVDVASLAVIYAIGALSLNVLLGYCGQISLGHQAFVGVGAFASAYIVTNLQLSFFLAVGVAALFGAVQAVLLGAVSLRLTGLYFALVTLAYGSFAQETLFGITSLTGGEGGKPAPRPEFFTSGYRYYYLCLAFLALVLWIDWRLTASKAGRAMAALRENPRVASSYGIDVRAYILVAFAVSGLFAGVAGALVAHHDEVIVPSSFDFRLALLFVLMTVVGGLRSRTGVVLGAIFFALLEEGALVSMFRLEGFFEGLLGLPTEFVSLVVGPVLLVLTLTLYPGGIGQQVAPIRLWLTGHRFDRHAGAVDDVEVNDVRA</sequence>
<feature type="transmembrane region" description="Helical" evidence="6">
    <location>
        <begin position="72"/>
        <end position="91"/>
    </location>
</feature>
<evidence type="ECO:0000256" key="5">
    <source>
        <dbReference type="ARBA" id="ARBA00023136"/>
    </source>
</evidence>
<keyword evidence="8" id="KW-1185">Reference proteome</keyword>
<dbReference type="Proteomes" id="UP001168363">
    <property type="component" value="Unassembled WGS sequence"/>
</dbReference>
<keyword evidence="2" id="KW-1003">Cell membrane</keyword>
<evidence type="ECO:0000256" key="2">
    <source>
        <dbReference type="ARBA" id="ARBA00022475"/>
    </source>
</evidence>
<organism evidence="7 8">
    <name type="scientific">Nocardioides cremeus</name>
    <dbReference type="NCBI Taxonomy" id="3058044"/>
    <lineage>
        <taxon>Bacteria</taxon>
        <taxon>Bacillati</taxon>
        <taxon>Actinomycetota</taxon>
        <taxon>Actinomycetes</taxon>
        <taxon>Propionibacteriales</taxon>
        <taxon>Nocardioidaceae</taxon>
        <taxon>Nocardioides</taxon>
    </lineage>
</organism>
<feature type="transmembrane region" description="Helical" evidence="6">
    <location>
        <begin position="194"/>
        <end position="212"/>
    </location>
</feature>